<sequence length="328" mass="37292">MVENAIEVHDLSKKYAVATRGETWHAIAKNIFKPERTVVNAVKSLNFNIKPGEKVGFIGQNGAGKTTTIKMLTGTLFPSSGYCRVNGFDPTKRTNDFKKSISVVMGNRSQLFPDLTPRDYLKLLQSMYDISETSFQETVNNLARVLNVTRKLDTQTRKLSLGERMKIEFLAGVATRPKVLFLDEPTIGLDVLAKRDIRKFLLQLNKEEKLTVFLTSHDMEDIATICDRLIIVNHGEIMWNGQKQDLLDKFSSNKYITFDKSESFAEKNIEGKIINQDDLTITIKVPNEEVDDMIAFLAKNKQGSNYQINELKLEDIILELFAEENQKC</sequence>
<keyword evidence="1" id="KW-0813">Transport</keyword>
<keyword evidence="3 5" id="KW-0067">ATP-binding</keyword>
<dbReference type="Gene3D" id="3.40.50.300">
    <property type="entry name" value="P-loop containing nucleotide triphosphate hydrolases"/>
    <property type="match status" value="1"/>
</dbReference>
<dbReference type="STRING" id="1218507.JF74_06940"/>
<dbReference type="Pfam" id="PF00005">
    <property type="entry name" value="ABC_tran"/>
    <property type="match status" value="1"/>
</dbReference>
<evidence type="ECO:0000313" key="6">
    <source>
        <dbReference type="Proteomes" id="UP000033531"/>
    </source>
</evidence>
<dbReference type="RefSeq" id="WP_046324652.1">
    <property type="nucleotide sequence ID" value="NZ_JBHTMT010000003.1"/>
</dbReference>
<dbReference type="InterPro" id="IPR050763">
    <property type="entry name" value="ABC_transporter_ATP-binding"/>
</dbReference>
<dbReference type="OrthoDB" id="9804819at2"/>
<organism evidence="5 6">
    <name type="scientific">Lactobacillus melliventris</name>
    <dbReference type="NCBI Taxonomy" id="1218507"/>
    <lineage>
        <taxon>Bacteria</taxon>
        <taxon>Bacillati</taxon>
        <taxon>Bacillota</taxon>
        <taxon>Bacilli</taxon>
        <taxon>Lactobacillales</taxon>
        <taxon>Lactobacillaceae</taxon>
        <taxon>Lactobacillus</taxon>
    </lineage>
</organism>
<evidence type="ECO:0000256" key="2">
    <source>
        <dbReference type="ARBA" id="ARBA00022741"/>
    </source>
</evidence>
<dbReference type="PROSITE" id="PS50893">
    <property type="entry name" value="ABC_TRANSPORTER_2"/>
    <property type="match status" value="1"/>
</dbReference>
<evidence type="ECO:0000313" key="5">
    <source>
        <dbReference type="EMBL" id="KJY57167.1"/>
    </source>
</evidence>
<dbReference type="InterPro" id="IPR003593">
    <property type="entry name" value="AAA+_ATPase"/>
</dbReference>
<dbReference type="Proteomes" id="UP000033531">
    <property type="component" value="Unassembled WGS sequence"/>
</dbReference>
<keyword evidence="2" id="KW-0547">Nucleotide-binding</keyword>
<dbReference type="GO" id="GO:0005524">
    <property type="term" value="F:ATP binding"/>
    <property type="evidence" value="ECO:0007669"/>
    <property type="project" value="UniProtKB-KW"/>
</dbReference>
<dbReference type="AlphaFoldDB" id="A0A0F4LEA3"/>
<accession>A0A0F4LEA3</accession>
<name>A0A0F4LEA3_9LACO</name>
<reference evidence="5 6" key="1">
    <citation type="submission" date="2015-01" db="EMBL/GenBank/DDBJ databases">
        <title>Comparative genomics of the lactic acid bacteria isolated from the honey bee gut.</title>
        <authorList>
            <person name="Ellegaard K.M."/>
            <person name="Tamarit D."/>
            <person name="Javelind E."/>
            <person name="Olofsson T."/>
            <person name="Andersson S.G."/>
            <person name="Vasquez A."/>
        </authorList>
    </citation>
    <scope>NUCLEOTIDE SEQUENCE [LARGE SCALE GENOMIC DNA]</scope>
    <source>
        <strain evidence="5 6">Hma8</strain>
    </source>
</reference>
<evidence type="ECO:0000256" key="1">
    <source>
        <dbReference type="ARBA" id="ARBA00022448"/>
    </source>
</evidence>
<dbReference type="PROSITE" id="PS00211">
    <property type="entry name" value="ABC_TRANSPORTER_1"/>
    <property type="match status" value="1"/>
</dbReference>
<gene>
    <name evidence="5" type="ORF">JF74_06940</name>
</gene>
<dbReference type="PATRIC" id="fig|1218507.3.peg.863"/>
<dbReference type="PANTHER" id="PTHR42711">
    <property type="entry name" value="ABC TRANSPORTER ATP-BINDING PROTEIN"/>
    <property type="match status" value="1"/>
</dbReference>
<dbReference type="HOGENOM" id="CLU_000604_1_2_9"/>
<protein>
    <submittedName>
        <fullName evidence="5">ATP-binding protein</fullName>
    </submittedName>
</protein>
<evidence type="ECO:0000256" key="3">
    <source>
        <dbReference type="ARBA" id="ARBA00022840"/>
    </source>
</evidence>
<dbReference type="SMART" id="SM00382">
    <property type="entry name" value="AAA"/>
    <property type="match status" value="1"/>
</dbReference>
<dbReference type="SUPFAM" id="SSF52540">
    <property type="entry name" value="P-loop containing nucleoside triphosphate hydrolases"/>
    <property type="match status" value="1"/>
</dbReference>
<dbReference type="PANTHER" id="PTHR42711:SF4">
    <property type="entry name" value="ABC TRANSPORTER RELATED"/>
    <property type="match status" value="1"/>
</dbReference>
<dbReference type="GO" id="GO:0016887">
    <property type="term" value="F:ATP hydrolysis activity"/>
    <property type="evidence" value="ECO:0007669"/>
    <property type="project" value="InterPro"/>
</dbReference>
<dbReference type="InterPro" id="IPR017871">
    <property type="entry name" value="ABC_transporter-like_CS"/>
</dbReference>
<dbReference type="EMBL" id="JXLI01000009">
    <property type="protein sequence ID" value="KJY57167.1"/>
    <property type="molecule type" value="Genomic_DNA"/>
</dbReference>
<proteinExistence type="predicted"/>
<comment type="caution">
    <text evidence="5">The sequence shown here is derived from an EMBL/GenBank/DDBJ whole genome shotgun (WGS) entry which is preliminary data.</text>
</comment>
<dbReference type="InterPro" id="IPR003439">
    <property type="entry name" value="ABC_transporter-like_ATP-bd"/>
</dbReference>
<evidence type="ECO:0000259" key="4">
    <source>
        <dbReference type="PROSITE" id="PS50893"/>
    </source>
</evidence>
<feature type="domain" description="ABC transporter" evidence="4">
    <location>
        <begin position="26"/>
        <end position="259"/>
    </location>
</feature>
<dbReference type="InterPro" id="IPR027417">
    <property type="entry name" value="P-loop_NTPase"/>
</dbReference>